<gene>
    <name evidence="2" type="ORF">AC578_3080</name>
</gene>
<dbReference type="EMBL" id="LFZN01000177">
    <property type="protein sequence ID" value="KXS96356.1"/>
    <property type="molecule type" value="Genomic_DNA"/>
</dbReference>
<dbReference type="AlphaFoldDB" id="A0A139H1L3"/>
<name>A0A139H1L3_9PEZI</name>
<dbReference type="SUPFAM" id="SSF54695">
    <property type="entry name" value="POZ domain"/>
    <property type="match status" value="1"/>
</dbReference>
<organism evidence="2 3">
    <name type="scientific">Pseudocercospora eumusae</name>
    <dbReference type="NCBI Taxonomy" id="321146"/>
    <lineage>
        <taxon>Eukaryota</taxon>
        <taxon>Fungi</taxon>
        <taxon>Dikarya</taxon>
        <taxon>Ascomycota</taxon>
        <taxon>Pezizomycotina</taxon>
        <taxon>Dothideomycetes</taxon>
        <taxon>Dothideomycetidae</taxon>
        <taxon>Mycosphaerellales</taxon>
        <taxon>Mycosphaerellaceae</taxon>
        <taxon>Pseudocercospora</taxon>
    </lineage>
</organism>
<feature type="domain" description="BTB" evidence="1">
    <location>
        <begin position="17"/>
        <end position="91"/>
    </location>
</feature>
<evidence type="ECO:0000313" key="3">
    <source>
        <dbReference type="Proteomes" id="UP000070133"/>
    </source>
</evidence>
<dbReference type="InterPro" id="IPR000210">
    <property type="entry name" value="BTB/POZ_dom"/>
</dbReference>
<evidence type="ECO:0000313" key="2">
    <source>
        <dbReference type="EMBL" id="KXS96356.1"/>
    </source>
</evidence>
<dbReference type="InterPro" id="IPR011333">
    <property type="entry name" value="SKP1/BTB/POZ_sf"/>
</dbReference>
<dbReference type="OrthoDB" id="272778at2759"/>
<dbReference type="Gene3D" id="3.30.710.10">
    <property type="entry name" value="Potassium Channel Kv1.1, Chain A"/>
    <property type="match status" value="1"/>
</dbReference>
<dbReference type="PROSITE" id="PS50097">
    <property type="entry name" value="BTB"/>
    <property type="match status" value="1"/>
</dbReference>
<dbReference type="Proteomes" id="UP000070133">
    <property type="component" value="Unassembled WGS sequence"/>
</dbReference>
<dbReference type="Pfam" id="PF00651">
    <property type="entry name" value="BTB"/>
    <property type="match status" value="1"/>
</dbReference>
<proteinExistence type="predicted"/>
<reference evidence="2 3" key="1">
    <citation type="submission" date="2015-07" db="EMBL/GenBank/DDBJ databases">
        <title>Comparative genomics of the Sigatoka disease complex on banana suggests a link between parallel evolutionary changes in Pseudocercospora fijiensis and Pseudocercospora eumusae and increased virulence on the banana host.</title>
        <authorList>
            <person name="Chang T.-C."/>
            <person name="Salvucci A."/>
            <person name="Crous P.W."/>
            <person name="Stergiopoulos I."/>
        </authorList>
    </citation>
    <scope>NUCLEOTIDE SEQUENCE [LARGE SCALE GENOMIC DNA]</scope>
    <source>
        <strain evidence="2 3">CBS 114824</strain>
    </source>
</reference>
<protein>
    <recommendedName>
        <fullName evidence="1">BTB domain-containing protein</fullName>
    </recommendedName>
</protein>
<evidence type="ECO:0000259" key="1">
    <source>
        <dbReference type="PROSITE" id="PS50097"/>
    </source>
</evidence>
<keyword evidence="3" id="KW-1185">Reference proteome</keyword>
<dbReference type="EMBL" id="LFZN01000177">
    <property type="protein sequence ID" value="KXS96355.1"/>
    <property type="molecule type" value="Genomic_DNA"/>
</dbReference>
<sequence length="262" mass="29563">MAQTLSTDAYARALSSEDITLLVGDGQEQLNIKKAFLALHSNAFAEKLSTKVKVEDMPRTSVTTIDLRGVGVQAVKVFARWAYTEQLQRLKPTATKGERLQAKRILIDLWIFCDMYGISRLQNEAMAFLCDVVNTPGLVDKTDTWFIFDRTPSSHALRYFAIMALVAKLPEDDSSTSIITEYTDINAKYPEMMAMVYSMSKSWIWFSPNEKAKENTWEQWVKTSEQQALLKVPVQPPADWVLTACGVVPPKPFEPGEVIELD</sequence>
<comment type="caution">
    <text evidence="2">The sequence shown here is derived from an EMBL/GenBank/DDBJ whole genome shotgun (WGS) entry which is preliminary data.</text>
</comment>
<accession>A0A139H1L3</accession>